<evidence type="ECO:0000313" key="2">
    <source>
        <dbReference type="EMBL" id="KKB61938.1"/>
    </source>
</evidence>
<sequence length="136" mass="14448">MVSVNSVKVDITTAEQASAARRLVQDWATKLGFSAIDKTKFVTAASELARNTLVHGGGGYMDLTECNVNGRIGLQAVFQDSGRGIANIDQALEDGYSTAKSLGLGLGGAKRLVNEFSIRSEVGVGTTVSITQWKRR</sequence>
<feature type="domain" description="Histidine kinase/HSP90-like ATPase" evidence="1">
    <location>
        <begin position="13"/>
        <end position="131"/>
    </location>
</feature>
<protein>
    <submittedName>
        <fullName evidence="2">Anti-sigma regulatory factor</fullName>
    </submittedName>
</protein>
<dbReference type="Proteomes" id="UP000033618">
    <property type="component" value="Unassembled WGS sequence"/>
</dbReference>
<dbReference type="RefSeq" id="WP_036010276.1">
    <property type="nucleotide sequence ID" value="NZ_CADFGU010000009.1"/>
</dbReference>
<dbReference type="CDD" id="cd16934">
    <property type="entry name" value="HATPase_RsbT-like"/>
    <property type="match status" value="1"/>
</dbReference>
<dbReference type="SUPFAM" id="SSF55874">
    <property type="entry name" value="ATPase domain of HSP90 chaperone/DNA topoisomerase II/histidine kinase"/>
    <property type="match status" value="1"/>
</dbReference>
<dbReference type="Gene3D" id="3.30.565.10">
    <property type="entry name" value="Histidine kinase-like ATPase, C-terminal domain"/>
    <property type="match status" value="1"/>
</dbReference>
<dbReference type="InterPro" id="IPR003594">
    <property type="entry name" value="HATPase_dom"/>
</dbReference>
<dbReference type="OrthoDB" id="5769716at2"/>
<dbReference type="Pfam" id="PF13581">
    <property type="entry name" value="HATPase_c_2"/>
    <property type="match status" value="1"/>
</dbReference>
<dbReference type="PATRIC" id="fig|28092.6.peg.4791"/>
<organism evidence="2 3">
    <name type="scientific">Robbsia andropogonis</name>
    <dbReference type="NCBI Taxonomy" id="28092"/>
    <lineage>
        <taxon>Bacteria</taxon>
        <taxon>Pseudomonadati</taxon>
        <taxon>Pseudomonadota</taxon>
        <taxon>Betaproteobacteria</taxon>
        <taxon>Burkholderiales</taxon>
        <taxon>Burkholderiaceae</taxon>
        <taxon>Robbsia</taxon>
    </lineage>
</organism>
<dbReference type="AlphaFoldDB" id="A0A0F5JVP9"/>
<evidence type="ECO:0000259" key="1">
    <source>
        <dbReference type="Pfam" id="PF13581"/>
    </source>
</evidence>
<reference evidence="2 3" key="1">
    <citation type="submission" date="2015-03" db="EMBL/GenBank/DDBJ databases">
        <title>Draft Genome Sequence of Burkholderia andropogonis type strain ICMP2807, isolated from Sorghum bicolor.</title>
        <authorList>
            <person name="Lopes-Santos L."/>
            <person name="Castro D.B."/>
            <person name="Ottoboni L.M."/>
            <person name="Park D."/>
            <person name="Weirc B.S."/>
            <person name="Destefano S.A."/>
        </authorList>
    </citation>
    <scope>NUCLEOTIDE SEQUENCE [LARGE SCALE GENOMIC DNA]</scope>
    <source>
        <strain evidence="2 3">ICMP2807</strain>
    </source>
</reference>
<gene>
    <name evidence="2" type="ORF">WM40_20360</name>
</gene>
<dbReference type="STRING" id="28092.WM40_20360"/>
<comment type="caution">
    <text evidence="2">The sequence shown here is derived from an EMBL/GenBank/DDBJ whole genome shotgun (WGS) entry which is preliminary data.</text>
</comment>
<dbReference type="EMBL" id="LAQU01000028">
    <property type="protein sequence ID" value="KKB61938.1"/>
    <property type="molecule type" value="Genomic_DNA"/>
</dbReference>
<accession>A0A0F5JVP9</accession>
<dbReference type="InterPro" id="IPR036890">
    <property type="entry name" value="HATPase_C_sf"/>
</dbReference>
<evidence type="ECO:0000313" key="3">
    <source>
        <dbReference type="Proteomes" id="UP000033618"/>
    </source>
</evidence>
<keyword evidence="3" id="KW-1185">Reference proteome</keyword>
<proteinExistence type="predicted"/>
<name>A0A0F5JVP9_9BURK</name>